<dbReference type="EMBL" id="JANPWB010000006">
    <property type="protein sequence ID" value="KAJ1181852.1"/>
    <property type="molecule type" value="Genomic_DNA"/>
</dbReference>
<dbReference type="Proteomes" id="UP001066276">
    <property type="component" value="Chromosome 3_2"/>
</dbReference>
<gene>
    <name evidence="2" type="ORF">NDU88_007051</name>
</gene>
<evidence type="ECO:0000313" key="2">
    <source>
        <dbReference type="EMBL" id="KAJ1181852.1"/>
    </source>
</evidence>
<reference evidence="2" key="1">
    <citation type="journal article" date="2022" name="bioRxiv">
        <title>Sequencing and chromosome-scale assembly of the giantPleurodeles waltlgenome.</title>
        <authorList>
            <person name="Brown T."/>
            <person name="Elewa A."/>
            <person name="Iarovenko S."/>
            <person name="Subramanian E."/>
            <person name="Araus A.J."/>
            <person name="Petzold A."/>
            <person name="Susuki M."/>
            <person name="Suzuki K.-i.T."/>
            <person name="Hayashi T."/>
            <person name="Toyoda A."/>
            <person name="Oliveira C."/>
            <person name="Osipova E."/>
            <person name="Leigh N.D."/>
            <person name="Simon A."/>
            <person name="Yun M.H."/>
        </authorList>
    </citation>
    <scope>NUCLEOTIDE SEQUENCE</scope>
    <source>
        <strain evidence="2">20211129_DDA</strain>
        <tissue evidence="2">Liver</tissue>
    </source>
</reference>
<organism evidence="2 3">
    <name type="scientific">Pleurodeles waltl</name>
    <name type="common">Iberian ribbed newt</name>
    <dbReference type="NCBI Taxonomy" id="8319"/>
    <lineage>
        <taxon>Eukaryota</taxon>
        <taxon>Metazoa</taxon>
        <taxon>Chordata</taxon>
        <taxon>Craniata</taxon>
        <taxon>Vertebrata</taxon>
        <taxon>Euteleostomi</taxon>
        <taxon>Amphibia</taxon>
        <taxon>Batrachia</taxon>
        <taxon>Caudata</taxon>
        <taxon>Salamandroidea</taxon>
        <taxon>Salamandridae</taxon>
        <taxon>Pleurodelinae</taxon>
        <taxon>Pleurodeles</taxon>
    </lineage>
</organism>
<evidence type="ECO:0000256" key="1">
    <source>
        <dbReference type="SAM" id="MobiDB-lite"/>
    </source>
</evidence>
<name>A0AAV7TYR8_PLEWA</name>
<protein>
    <submittedName>
        <fullName evidence="2">Uncharacterized protein</fullName>
    </submittedName>
</protein>
<evidence type="ECO:0000313" key="3">
    <source>
        <dbReference type="Proteomes" id="UP001066276"/>
    </source>
</evidence>
<feature type="region of interest" description="Disordered" evidence="1">
    <location>
        <begin position="73"/>
        <end position="115"/>
    </location>
</feature>
<proteinExistence type="predicted"/>
<comment type="caution">
    <text evidence="2">The sequence shown here is derived from an EMBL/GenBank/DDBJ whole genome shotgun (WGS) entry which is preliminary data.</text>
</comment>
<keyword evidence="3" id="KW-1185">Reference proteome</keyword>
<dbReference type="AlphaFoldDB" id="A0AAV7TYR8"/>
<sequence>MVVVVYGRRTQRMHCFFIFFRRSEKQLESESWVQDHVVVSAPRAKAHAVITAPKSTDRADEEVAIRPISNGMDVVAPAQGGSTKKRKGADSCGDDSNRGPAGTTGLKDTQAAGSC</sequence>
<accession>A0AAV7TYR8</accession>